<dbReference type="AlphaFoldDB" id="A0A1Q9EJG9"/>
<feature type="region of interest" description="Disordered" evidence="1">
    <location>
        <begin position="58"/>
        <end position="126"/>
    </location>
</feature>
<evidence type="ECO:0000256" key="1">
    <source>
        <dbReference type="SAM" id="MobiDB-lite"/>
    </source>
</evidence>
<name>A0A1Q9EJG9_SYMMI</name>
<protein>
    <submittedName>
        <fullName evidence="2">Uncharacterized protein</fullName>
    </submittedName>
</protein>
<keyword evidence="3" id="KW-1185">Reference proteome</keyword>
<comment type="caution">
    <text evidence="2">The sequence shown here is derived from an EMBL/GenBank/DDBJ whole genome shotgun (WGS) entry which is preliminary data.</text>
</comment>
<feature type="compositionally biased region" description="Basic and acidic residues" evidence="1">
    <location>
        <begin position="149"/>
        <end position="163"/>
    </location>
</feature>
<evidence type="ECO:0000313" key="3">
    <source>
        <dbReference type="Proteomes" id="UP000186817"/>
    </source>
</evidence>
<accession>A0A1Q9EJG9</accession>
<dbReference type="Proteomes" id="UP000186817">
    <property type="component" value="Unassembled WGS sequence"/>
</dbReference>
<feature type="compositionally biased region" description="Basic and acidic residues" evidence="1">
    <location>
        <begin position="188"/>
        <end position="207"/>
    </location>
</feature>
<organism evidence="2 3">
    <name type="scientific">Symbiodinium microadriaticum</name>
    <name type="common">Dinoflagellate</name>
    <name type="synonym">Zooxanthella microadriatica</name>
    <dbReference type="NCBI Taxonomy" id="2951"/>
    <lineage>
        <taxon>Eukaryota</taxon>
        <taxon>Sar</taxon>
        <taxon>Alveolata</taxon>
        <taxon>Dinophyceae</taxon>
        <taxon>Suessiales</taxon>
        <taxon>Symbiodiniaceae</taxon>
        <taxon>Symbiodinium</taxon>
    </lineage>
</organism>
<evidence type="ECO:0000313" key="2">
    <source>
        <dbReference type="EMBL" id="OLQ07594.1"/>
    </source>
</evidence>
<proteinExistence type="predicted"/>
<reference evidence="2 3" key="1">
    <citation type="submission" date="2016-02" db="EMBL/GenBank/DDBJ databases">
        <title>Genome analysis of coral dinoflagellate symbionts highlights evolutionary adaptations to a symbiotic lifestyle.</title>
        <authorList>
            <person name="Aranda M."/>
            <person name="Li Y."/>
            <person name="Liew Y.J."/>
            <person name="Baumgarten S."/>
            <person name="Simakov O."/>
            <person name="Wilson M."/>
            <person name="Piel J."/>
            <person name="Ashoor H."/>
            <person name="Bougouffa S."/>
            <person name="Bajic V.B."/>
            <person name="Ryu T."/>
            <person name="Ravasi T."/>
            <person name="Bayer T."/>
            <person name="Micklem G."/>
            <person name="Kim H."/>
            <person name="Bhak J."/>
            <person name="Lajeunesse T.C."/>
            <person name="Voolstra C.R."/>
        </authorList>
    </citation>
    <scope>NUCLEOTIDE SEQUENCE [LARGE SCALE GENOMIC DNA]</scope>
    <source>
        <strain evidence="2 3">CCMP2467</strain>
    </source>
</reference>
<dbReference type="EMBL" id="LSRX01000135">
    <property type="protein sequence ID" value="OLQ07594.1"/>
    <property type="molecule type" value="Genomic_DNA"/>
</dbReference>
<gene>
    <name evidence="2" type="ORF">AK812_SmicGene8957</name>
</gene>
<feature type="region of interest" description="Disordered" evidence="1">
    <location>
        <begin position="140"/>
        <end position="207"/>
    </location>
</feature>
<sequence length="262" mass="28200">MQAVRSKLALKMNVTIFLSKHGVAGKRDVEPGRDSGVSVAGRLHKITGGLEVRKQDWRENRSTTKPWARGSGCGISNRPIQVGEEQRHNRAAAGRGKAEQQGQQGKHEAEQTAAGRQSEAGTAAAEQTVAAAWQVGVAAGKEGTGQEGRPGRLERRRYDDWRSGKQAASGKWRQQALREGRAANGKQQLREGRAAVDGKRGVQKENAERIGDDWVAAARYDGWHSVGSGQQLESASSGGCGRAELLWMANGEKENAETIGDD</sequence>